<name>V5ICN1_IXORI</name>
<dbReference type="SUPFAM" id="SSF56300">
    <property type="entry name" value="Metallo-dependent phosphatases"/>
    <property type="match status" value="1"/>
</dbReference>
<dbReference type="InterPro" id="IPR006179">
    <property type="entry name" value="5_nucleotidase/apyrase"/>
</dbReference>
<dbReference type="PROSITE" id="PS00786">
    <property type="entry name" value="5_NUCLEOTIDASE_2"/>
    <property type="match status" value="1"/>
</dbReference>
<sequence length="166" mass="18142">MLAMPSKWRLFAILLASNLTASLGFDSEAFTLTILHTNDVHSHIEETSKYGGVCSEKDKNDSKCVGGVARIVTKVKELKEKHQGALFMNGGDFYQGTPYYTILKYQMVSTIMSAMKYDQVCLGNHEFDDGPKGLAPFLESMKAANISVVGTNTDFSQEPATSGKAD</sequence>
<dbReference type="InterPro" id="IPR029052">
    <property type="entry name" value="Metallo-depent_PP-like"/>
</dbReference>
<protein>
    <recommendedName>
        <fullName evidence="2">5'-nucleotidase</fullName>
        <ecNumber evidence="2">3.1.3.5</ecNumber>
    </recommendedName>
</protein>
<dbReference type="GO" id="GO:0005886">
    <property type="term" value="C:plasma membrane"/>
    <property type="evidence" value="ECO:0007669"/>
    <property type="project" value="TreeGrafter"/>
</dbReference>
<keyword evidence="3" id="KW-0732">Signal</keyword>
<accession>V5ICN1</accession>
<dbReference type="GO" id="GO:0008253">
    <property type="term" value="F:5'-nucleotidase activity"/>
    <property type="evidence" value="ECO:0007669"/>
    <property type="project" value="UniProtKB-EC"/>
</dbReference>
<dbReference type="Gene3D" id="3.60.21.10">
    <property type="match status" value="1"/>
</dbReference>
<dbReference type="GO" id="GO:0000166">
    <property type="term" value="F:nucleotide binding"/>
    <property type="evidence" value="ECO:0007669"/>
    <property type="project" value="InterPro"/>
</dbReference>
<dbReference type="GO" id="GO:0046872">
    <property type="term" value="F:metal ion binding"/>
    <property type="evidence" value="ECO:0007669"/>
    <property type="project" value="InterPro"/>
</dbReference>
<dbReference type="Pfam" id="PF00149">
    <property type="entry name" value="Metallophos"/>
    <property type="match status" value="1"/>
</dbReference>
<dbReference type="EC" id="3.1.3.5" evidence="2"/>
<dbReference type="InterPro" id="IPR006146">
    <property type="entry name" value="5'-Nucleotdase_CS"/>
</dbReference>
<comment type="catalytic activity">
    <reaction evidence="1">
        <text>a ribonucleoside 5'-phosphate + H2O = a ribonucleoside + phosphate</text>
        <dbReference type="Rhea" id="RHEA:12484"/>
        <dbReference type="ChEBI" id="CHEBI:15377"/>
        <dbReference type="ChEBI" id="CHEBI:18254"/>
        <dbReference type="ChEBI" id="CHEBI:43474"/>
        <dbReference type="ChEBI" id="CHEBI:58043"/>
        <dbReference type="EC" id="3.1.3.5"/>
    </reaction>
</comment>
<evidence type="ECO:0000256" key="3">
    <source>
        <dbReference type="SAM" id="SignalP"/>
    </source>
</evidence>
<evidence type="ECO:0000256" key="1">
    <source>
        <dbReference type="ARBA" id="ARBA00000815"/>
    </source>
</evidence>
<evidence type="ECO:0000313" key="5">
    <source>
        <dbReference type="EMBL" id="JAB71071.1"/>
    </source>
</evidence>
<proteinExistence type="evidence at transcript level"/>
<dbReference type="PANTHER" id="PTHR11575">
    <property type="entry name" value="5'-NUCLEOTIDASE-RELATED"/>
    <property type="match status" value="1"/>
</dbReference>
<dbReference type="PROSITE" id="PS00785">
    <property type="entry name" value="5_NUCLEOTIDASE_1"/>
    <property type="match status" value="1"/>
</dbReference>
<dbReference type="InterPro" id="IPR004843">
    <property type="entry name" value="Calcineurin-like_PHP"/>
</dbReference>
<reference evidence="5" key="1">
    <citation type="journal article" date="2015" name="Sci. Rep.">
        <title>Tissue- and time-dependent transcription in Ixodes ricinus salivary glands and midguts when blood feeding on the vertebrate host.</title>
        <authorList>
            <person name="Kotsyfakis M."/>
            <person name="Schwarz A."/>
            <person name="Erhart J."/>
            <person name="Ribeiro J.M."/>
        </authorList>
    </citation>
    <scope>NUCLEOTIDE SEQUENCE</scope>
    <source>
        <tissue evidence="5">Salivary gland and midgut</tissue>
    </source>
</reference>
<dbReference type="AlphaFoldDB" id="V5ICN1"/>
<dbReference type="EMBL" id="GANP01013397">
    <property type="protein sequence ID" value="JAB71071.1"/>
    <property type="molecule type" value="mRNA"/>
</dbReference>
<feature type="signal peptide" evidence="3">
    <location>
        <begin position="1"/>
        <end position="24"/>
    </location>
</feature>
<feature type="chain" id="PRO_5004736865" description="5'-nucleotidase" evidence="3">
    <location>
        <begin position="25"/>
        <end position="166"/>
    </location>
</feature>
<evidence type="ECO:0000256" key="2">
    <source>
        <dbReference type="ARBA" id="ARBA00012643"/>
    </source>
</evidence>
<dbReference type="GO" id="GO:0006196">
    <property type="term" value="P:AMP catabolic process"/>
    <property type="evidence" value="ECO:0007669"/>
    <property type="project" value="TreeGrafter"/>
</dbReference>
<dbReference type="PANTHER" id="PTHR11575:SF24">
    <property type="entry name" value="5'-NUCLEOTIDASE"/>
    <property type="match status" value="1"/>
</dbReference>
<organism evidence="5">
    <name type="scientific">Ixodes ricinus</name>
    <name type="common">Common tick</name>
    <name type="synonym">Acarus ricinus</name>
    <dbReference type="NCBI Taxonomy" id="34613"/>
    <lineage>
        <taxon>Eukaryota</taxon>
        <taxon>Metazoa</taxon>
        <taxon>Ecdysozoa</taxon>
        <taxon>Arthropoda</taxon>
        <taxon>Chelicerata</taxon>
        <taxon>Arachnida</taxon>
        <taxon>Acari</taxon>
        <taxon>Parasitiformes</taxon>
        <taxon>Ixodida</taxon>
        <taxon>Ixodoidea</taxon>
        <taxon>Ixodidae</taxon>
        <taxon>Ixodinae</taxon>
        <taxon>Ixodes</taxon>
    </lineage>
</organism>
<evidence type="ECO:0000259" key="4">
    <source>
        <dbReference type="Pfam" id="PF00149"/>
    </source>
</evidence>
<feature type="domain" description="Calcineurin-like phosphoesterase" evidence="4">
    <location>
        <begin position="32"/>
        <end position="141"/>
    </location>
</feature>